<evidence type="ECO:0000313" key="1">
    <source>
        <dbReference type="EMBL" id="KAK9878795.1"/>
    </source>
</evidence>
<keyword evidence="2" id="KW-1185">Reference proteome</keyword>
<feature type="non-terminal residue" evidence="1">
    <location>
        <position position="1"/>
    </location>
</feature>
<organism evidence="1 2">
    <name type="scientific">Henosepilachna vigintioctopunctata</name>
    <dbReference type="NCBI Taxonomy" id="420089"/>
    <lineage>
        <taxon>Eukaryota</taxon>
        <taxon>Metazoa</taxon>
        <taxon>Ecdysozoa</taxon>
        <taxon>Arthropoda</taxon>
        <taxon>Hexapoda</taxon>
        <taxon>Insecta</taxon>
        <taxon>Pterygota</taxon>
        <taxon>Neoptera</taxon>
        <taxon>Endopterygota</taxon>
        <taxon>Coleoptera</taxon>
        <taxon>Polyphaga</taxon>
        <taxon>Cucujiformia</taxon>
        <taxon>Coccinelloidea</taxon>
        <taxon>Coccinellidae</taxon>
        <taxon>Epilachninae</taxon>
        <taxon>Epilachnini</taxon>
        <taxon>Henosepilachna</taxon>
    </lineage>
</organism>
<dbReference type="EMBL" id="JARQZJ010000061">
    <property type="protein sequence ID" value="KAK9878795.1"/>
    <property type="molecule type" value="Genomic_DNA"/>
</dbReference>
<reference evidence="1 2" key="1">
    <citation type="submission" date="2023-03" db="EMBL/GenBank/DDBJ databases">
        <title>Genome insight into feeding habits of ladybird beetles.</title>
        <authorList>
            <person name="Li H.-S."/>
            <person name="Huang Y.-H."/>
            <person name="Pang H."/>
        </authorList>
    </citation>
    <scope>NUCLEOTIDE SEQUENCE [LARGE SCALE GENOMIC DNA]</scope>
    <source>
        <strain evidence="1">SYSU_2023b</strain>
        <tissue evidence="1">Whole body</tissue>
    </source>
</reference>
<sequence>LSSIQNYTPGIPLLLPRTLFPPLPPAFLQPETHYAYPYLYLEIFPHLYLQLSFNQNDTPRLPLPLHETLSPPLLRLSSNQNYTPRLSLPLPGTLSPPLPPAFI</sequence>
<dbReference type="Proteomes" id="UP001431783">
    <property type="component" value="Unassembled WGS sequence"/>
</dbReference>
<dbReference type="AlphaFoldDB" id="A0AAW1UF73"/>
<protein>
    <submittedName>
        <fullName evidence="1">Uncharacterized protein</fullName>
    </submittedName>
</protein>
<accession>A0AAW1UF73</accession>
<evidence type="ECO:0000313" key="2">
    <source>
        <dbReference type="Proteomes" id="UP001431783"/>
    </source>
</evidence>
<gene>
    <name evidence="1" type="ORF">WA026_003633</name>
</gene>
<comment type="caution">
    <text evidence="1">The sequence shown here is derived from an EMBL/GenBank/DDBJ whole genome shotgun (WGS) entry which is preliminary data.</text>
</comment>
<name>A0AAW1UF73_9CUCU</name>
<proteinExistence type="predicted"/>